<dbReference type="PANTHER" id="PTHR30346:SF28">
    <property type="entry name" value="HTH-TYPE TRANSCRIPTIONAL REGULATOR CYNR"/>
    <property type="match status" value="1"/>
</dbReference>
<comment type="similarity">
    <text evidence="1">Belongs to the LysR transcriptional regulatory family.</text>
</comment>
<keyword evidence="4" id="KW-0804">Transcription</keyword>
<dbReference type="Pfam" id="PF03466">
    <property type="entry name" value="LysR_substrate"/>
    <property type="match status" value="1"/>
</dbReference>
<dbReference type="GO" id="GO:0032993">
    <property type="term" value="C:protein-DNA complex"/>
    <property type="evidence" value="ECO:0007669"/>
    <property type="project" value="TreeGrafter"/>
</dbReference>
<dbReference type="InterPro" id="IPR036390">
    <property type="entry name" value="WH_DNA-bd_sf"/>
</dbReference>
<dbReference type="InterPro" id="IPR036388">
    <property type="entry name" value="WH-like_DNA-bd_sf"/>
</dbReference>
<dbReference type="OrthoDB" id="9803735at2"/>
<evidence type="ECO:0000256" key="4">
    <source>
        <dbReference type="ARBA" id="ARBA00023163"/>
    </source>
</evidence>
<dbReference type="Gene3D" id="1.10.10.10">
    <property type="entry name" value="Winged helix-like DNA-binding domain superfamily/Winged helix DNA-binding domain"/>
    <property type="match status" value="1"/>
</dbReference>
<keyword evidence="3" id="KW-0238">DNA-binding</keyword>
<dbReference type="FunFam" id="1.10.10.10:FF:000001">
    <property type="entry name" value="LysR family transcriptional regulator"/>
    <property type="match status" value="1"/>
</dbReference>
<organism evidence="6 7">
    <name type="scientific">Flagellimonas pacifica</name>
    <dbReference type="NCBI Taxonomy" id="1247520"/>
    <lineage>
        <taxon>Bacteria</taxon>
        <taxon>Pseudomonadati</taxon>
        <taxon>Bacteroidota</taxon>
        <taxon>Flavobacteriia</taxon>
        <taxon>Flavobacteriales</taxon>
        <taxon>Flavobacteriaceae</taxon>
        <taxon>Flagellimonas</taxon>
    </lineage>
</organism>
<evidence type="ECO:0000313" key="6">
    <source>
        <dbReference type="EMBL" id="SNZ00066.1"/>
    </source>
</evidence>
<dbReference type="GO" id="GO:0003677">
    <property type="term" value="F:DNA binding"/>
    <property type="evidence" value="ECO:0007669"/>
    <property type="project" value="UniProtKB-KW"/>
</dbReference>
<evidence type="ECO:0000259" key="5">
    <source>
        <dbReference type="PROSITE" id="PS50931"/>
    </source>
</evidence>
<dbReference type="Gene3D" id="3.40.190.10">
    <property type="entry name" value="Periplasmic binding protein-like II"/>
    <property type="match status" value="2"/>
</dbReference>
<reference evidence="7" key="1">
    <citation type="submission" date="2017-09" db="EMBL/GenBank/DDBJ databases">
        <authorList>
            <person name="Varghese N."/>
            <person name="Submissions S."/>
        </authorList>
    </citation>
    <scope>NUCLEOTIDE SEQUENCE [LARGE SCALE GENOMIC DNA]</scope>
    <source>
        <strain evidence="7">DSM 25885</strain>
    </source>
</reference>
<dbReference type="PANTHER" id="PTHR30346">
    <property type="entry name" value="TRANSCRIPTIONAL DUAL REGULATOR HCAR-RELATED"/>
    <property type="match status" value="1"/>
</dbReference>
<sequence length="297" mass="33926">MISLNNQLEIRHLHYFLVLAETLHYGQAAERLLISQSALSQQIQRLEVIVKQQLFNRSNRSVELSAAGKLFKKEAEIIIGQLSSSMERWNVALEGHSGMLKIGFVGSAMQEYLPKKIKELSERHPKIKFVLQEGSNQTQLEQLEKNQLDIGFMRSNEVPETMDFKSVAVENLCVVLPKEHPITSVNFESMEQFSQESFILFPNLQSQLYYQQIISLCASHGFMPKISHQSIHGPTIFKLVESGLGISVVPKSLTLATKYKVRFIELEDEPFKTELFAVWKKKTNNEALNDFLKIISD</sequence>
<accession>A0A285MW80</accession>
<dbReference type="EMBL" id="OBEH01000002">
    <property type="protein sequence ID" value="SNZ00066.1"/>
    <property type="molecule type" value="Genomic_DNA"/>
</dbReference>
<name>A0A285MW80_9FLAO</name>
<dbReference type="RefSeq" id="WP_097045505.1">
    <property type="nucleotide sequence ID" value="NZ_OBEH01000002.1"/>
</dbReference>
<gene>
    <name evidence="6" type="ORF">SAMN06265377_1883</name>
</gene>
<dbReference type="PRINTS" id="PR00039">
    <property type="entry name" value="HTHLYSR"/>
</dbReference>
<evidence type="ECO:0000256" key="1">
    <source>
        <dbReference type="ARBA" id="ARBA00009437"/>
    </source>
</evidence>
<dbReference type="Proteomes" id="UP000219048">
    <property type="component" value="Unassembled WGS sequence"/>
</dbReference>
<evidence type="ECO:0000313" key="7">
    <source>
        <dbReference type="Proteomes" id="UP000219048"/>
    </source>
</evidence>
<dbReference type="SUPFAM" id="SSF46785">
    <property type="entry name" value="Winged helix' DNA-binding domain"/>
    <property type="match status" value="1"/>
</dbReference>
<protein>
    <submittedName>
        <fullName evidence="6">Transcriptional regulator, LysR family</fullName>
    </submittedName>
</protein>
<dbReference type="AlphaFoldDB" id="A0A285MW80"/>
<dbReference type="SUPFAM" id="SSF53850">
    <property type="entry name" value="Periplasmic binding protein-like II"/>
    <property type="match status" value="1"/>
</dbReference>
<dbReference type="InterPro" id="IPR005119">
    <property type="entry name" value="LysR_subst-bd"/>
</dbReference>
<dbReference type="PROSITE" id="PS50931">
    <property type="entry name" value="HTH_LYSR"/>
    <property type="match status" value="1"/>
</dbReference>
<feature type="domain" description="HTH lysR-type" evidence="5">
    <location>
        <begin position="8"/>
        <end position="65"/>
    </location>
</feature>
<keyword evidence="2" id="KW-0805">Transcription regulation</keyword>
<evidence type="ECO:0000256" key="3">
    <source>
        <dbReference type="ARBA" id="ARBA00023125"/>
    </source>
</evidence>
<dbReference type="GO" id="GO:0003700">
    <property type="term" value="F:DNA-binding transcription factor activity"/>
    <property type="evidence" value="ECO:0007669"/>
    <property type="project" value="InterPro"/>
</dbReference>
<evidence type="ECO:0000256" key="2">
    <source>
        <dbReference type="ARBA" id="ARBA00023015"/>
    </source>
</evidence>
<dbReference type="InterPro" id="IPR000847">
    <property type="entry name" value="LysR_HTH_N"/>
</dbReference>
<dbReference type="Pfam" id="PF00126">
    <property type="entry name" value="HTH_1"/>
    <property type="match status" value="1"/>
</dbReference>
<keyword evidence="7" id="KW-1185">Reference proteome</keyword>
<proteinExistence type="inferred from homology"/>